<evidence type="ECO:0000259" key="8">
    <source>
        <dbReference type="Pfam" id="PF02729"/>
    </source>
</evidence>
<keyword evidence="5" id="KW-0963">Cytoplasm</keyword>
<sequence length="369" mass="41954">MQQIINKIRKIYQNGWCAWCTIRCGIKRKYAQPCKRREKDMNLKGRNFLKLMDFTPEEITYMIDLAADLKAKKKQGIPHDSLTGKNIALIFEKTSTRTRCSFEVAAHDLGMHVTYLDPSGSQIGKKESIPDTARVLGRMFDGIEYRGYGQDIVEELAKYAGVPVWNGLTNEFHPTQMLADMLTIREHLGRLKGVRLVYMGDARYNMGNSLMVTCAKLGMDFVACTSKKYFPDAKLVEYCEGVAKETGASITLTEDVKEGTKDADVIYTDVWVSMGEPDEIWEERLHDLMPYQVNKEAMANAKEGAIFMHCLPAFHDLKTRIGKEVYEKFGYSELEVTDEVFEGRQSVVFDEAENRMHTIKAVMLATLGD</sequence>
<dbReference type="PROSITE" id="PS00097">
    <property type="entry name" value="CARBAMOYLTRANSFERASE"/>
    <property type="match status" value="1"/>
</dbReference>
<evidence type="ECO:0000256" key="5">
    <source>
        <dbReference type="HAMAP-Rule" id="MF_01109"/>
    </source>
</evidence>
<dbReference type="EC" id="2.1.3.3" evidence="5 6"/>
<dbReference type="GO" id="GO:0005737">
    <property type="term" value="C:cytoplasm"/>
    <property type="evidence" value="ECO:0007669"/>
    <property type="project" value="UniProtKB-SubCell"/>
</dbReference>
<comment type="function">
    <text evidence="1">Reversibly catalyzes the transfer of the carbamoyl group from carbamoyl phosphate (CP) to the N(epsilon) atom of ornithine (ORN) to produce L-citrulline.</text>
</comment>
<feature type="binding site" evidence="5">
    <location>
        <position position="205"/>
    </location>
    <ligand>
        <name>L-ornithine</name>
        <dbReference type="ChEBI" id="CHEBI:46911"/>
    </ligand>
</feature>
<dbReference type="HAMAP" id="MF_01109">
    <property type="entry name" value="OTCase"/>
    <property type="match status" value="1"/>
</dbReference>
<comment type="subcellular location">
    <subcellularLocation>
        <location evidence="5">Cytoplasm</location>
    </subcellularLocation>
</comment>
<dbReference type="GO" id="GO:0016597">
    <property type="term" value="F:amino acid binding"/>
    <property type="evidence" value="ECO:0007669"/>
    <property type="project" value="InterPro"/>
</dbReference>
<dbReference type="PANTHER" id="PTHR45753">
    <property type="entry name" value="ORNITHINE CARBAMOYLTRANSFERASE, MITOCHONDRIAL"/>
    <property type="match status" value="1"/>
</dbReference>
<feature type="binding site" evidence="5">
    <location>
        <begin position="273"/>
        <end position="274"/>
    </location>
    <ligand>
        <name>L-ornithine</name>
        <dbReference type="ChEBI" id="CHEBI:46911"/>
    </ligand>
</feature>
<feature type="binding site" evidence="5">
    <location>
        <position position="146"/>
    </location>
    <ligand>
        <name>carbamoyl phosphate</name>
        <dbReference type="ChEBI" id="CHEBI:58228"/>
    </ligand>
</feature>
<dbReference type="Pfam" id="PF00185">
    <property type="entry name" value="OTCace"/>
    <property type="match status" value="1"/>
</dbReference>
<dbReference type="PRINTS" id="PR00102">
    <property type="entry name" value="OTCASE"/>
</dbReference>
<dbReference type="NCBIfam" id="TIGR00658">
    <property type="entry name" value="orni_carb_tr"/>
    <property type="match status" value="1"/>
</dbReference>
<comment type="catalytic activity">
    <reaction evidence="4 5">
        <text>carbamoyl phosphate + L-ornithine = L-citrulline + phosphate + H(+)</text>
        <dbReference type="Rhea" id="RHEA:19513"/>
        <dbReference type="ChEBI" id="CHEBI:15378"/>
        <dbReference type="ChEBI" id="CHEBI:43474"/>
        <dbReference type="ChEBI" id="CHEBI:46911"/>
        <dbReference type="ChEBI" id="CHEBI:57743"/>
        <dbReference type="ChEBI" id="CHEBI:58228"/>
        <dbReference type="EC" id="2.1.3.3"/>
    </reaction>
</comment>
<dbReference type="GO" id="GO:0042450">
    <property type="term" value="P:L-arginine biosynthetic process via ornithine"/>
    <property type="evidence" value="ECO:0007669"/>
    <property type="project" value="UniProtKB-UniRule"/>
</dbReference>
<protein>
    <recommendedName>
        <fullName evidence="5 6">Ornithine carbamoyltransferase</fullName>
        <shortName evidence="5">OTCase</shortName>
        <ecNumber evidence="5 6">2.1.3.3</ecNumber>
    </recommendedName>
</protein>
<dbReference type="FunFam" id="3.40.50.1370:FF:000008">
    <property type="entry name" value="Ornithine carbamoyltransferase"/>
    <property type="match status" value="1"/>
</dbReference>
<dbReference type="Pfam" id="PF02729">
    <property type="entry name" value="OTCace_N"/>
    <property type="match status" value="1"/>
</dbReference>
<keyword evidence="3 5" id="KW-0808">Transferase</keyword>
<feature type="binding site" evidence="5">
    <location>
        <position position="122"/>
    </location>
    <ligand>
        <name>carbamoyl phosphate</name>
        <dbReference type="ChEBI" id="CHEBI:58228"/>
    </ligand>
</feature>
<evidence type="ECO:0000256" key="2">
    <source>
        <dbReference type="ARBA" id="ARBA00007805"/>
    </source>
</evidence>
<dbReference type="SUPFAM" id="SSF53671">
    <property type="entry name" value="Aspartate/ornithine carbamoyltransferase"/>
    <property type="match status" value="1"/>
</dbReference>
<evidence type="ECO:0000256" key="3">
    <source>
        <dbReference type="ARBA" id="ARBA00022679"/>
    </source>
</evidence>
<dbReference type="NCBIfam" id="NF003286">
    <property type="entry name" value="PRK04284.1"/>
    <property type="match status" value="1"/>
</dbReference>
<dbReference type="Proteomes" id="UP000004828">
    <property type="component" value="Unassembled WGS sequence"/>
</dbReference>
<evidence type="ECO:0000313" key="10">
    <source>
        <dbReference type="Proteomes" id="UP000004828"/>
    </source>
</evidence>
<dbReference type="InterPro" id="IPR024904">
    <property type="entry name" value="OTCase_ArgI"/>
</dbReference>
<feature type="binding site" evidence="5">
    <location>
        <begin position="173"/>
        <end position="176"/>
    </location>
    <ligand>
        <name>carbamoyl phosphate</name>
        <dbReference type="ChEBI" id="CHEBI:58228"/>
    </ligand>
</feature>
<dbReference type="InterPro" id="IPR002292">
    <property type="entry name" value="Orn/put_carbamltrans"/>
</dbReference>
<evidence type="ECO:0000313" key="9">
    <source>
        <dbReference type="EMBL" id="EEV02783.1"/>
    </source>
</evidence>
<evidence type="ECO:0000256" key="4">
    <source>
        <dbReference type="ARBA" id="ARBA00048772"/>
    </source>
</evidence>
<evidence type="ECO:0000256" key="1">
    <source>
        <dbReference type="ARBA" id="ARBA00003822"/>
    </source>
</evidence>
<dbReference type="PANTHER" id="PTHR45753:SF2">
    <property type="entry name" value="ORNITHINE CARBAMOYLTRANSFERASE"/>
    <property type="match status" value="1"/>
</dbReference>
<dbReference type="InterPro" id="IPR036901">
    <property type="entry name" value="Asp/Orn_carbamoylTrfase_sf"/>
</dbReference>
<dbReference type="Gene3D" id="3.40.50.1370">
    <property type="entry name" value="Aspartate/ornithine carbamoyltransferase"/>
    <property type="match status" value="2"/>
</dbReference>
<dbReference type="HOGENOM" id="CLU_043846_3_1_9"/>
<dbReference type="NCBIfam" id="NF001986">
    <property type="entry name" value="PRK00779.1"/>
    <property type="match status" value="1"/>
</dbReference>
<feature type="binding site" evidence="5">
    <location>
        <begin position="310"/>
        <end position="311"/>
    </location>
    <ligand>
        <name>carbamoyl phosphate</name>
        <dbReference type="ChEBI" id="CHEBI:58228"/>
    </ligand>
</feature>
<feature type="domain" description="Aspartate/ornithine carbamoyltransferase carbamoyl-P binding" evidence="8">
    <location>
        <begin position="46"/>
        <end position="186"/>
    </location>
</feature>
<evidence type="ECO:0000259" key="7">
    <source>
        <dbReference type="Pfam" id="PF00185"/>
    </source>
</evidence>
<dbReference type="GO" id="GO:0004585">
    <property type="term" value="F:ornithine carbamoyltransferase activity"/>
    <property type="evidence" value="ECO:0007669"/>
    <property type="project" value="UniProtKB-UniRule"/>
</dbReference>
<dbReference type="PRINTS" id="PR00100">
    <property type="entry name" value="AOTCASE"/>
</dbReference>
<dbReference type="InterPro" id="IPR006130">
    <property type="entry name" value="Asp/Orn_carbamoylTrfase"/>
</dbReference>
<name>C7G5Q1_9FIRM</name>
<comment type="caution">
    <text evidence="9">The sequence shown here is derived from an EMBL/GenBank/DDBJ whole genome shotgun (WGS) entry which is preliminary data.</text>
</comment>
<dbReference type="InterPro" id="IPR006131">
    <property type="entry name" value="Asp_carbamoyltransf_Asp/Orn-bd"/>
</dbReference>
<accession>C7G5Q1</accession>
<dbReference type="EMBL" id="ABYJ02000009">
    <property type="protein sequence ID" value="EEV02783.1"/>
    <property type="molecule type" value="Genomic_DNA"/>
</dbReference>
<feature type="domain" description="Aspartate/ornithine carbamoyltransferase Asp/Orn-binding" evidence="7">
    <location>
        <begin position="192"/>
        <end position="365"/>
    </location>
</feature>
<feature type="binding site" evidence="5">
    <location>
        <begin position="95"/>
        <end position="98"/>
    </location>
    <ligand>
        <name>carbamoyl phosphate</name>
        <dbReference type="ChEBI" id="CHEBI:58228"/>
    </ligand>
</feature>
<organism evidence="9 10">
    <name type="scientific">Roseburia intestinalis L1-82</name>
    <dbReference type="NCBI Taxonomy" id="536231"/>
    <lineage>
        <taxon>Bacteria</taxon>
        <taxon>Bacillati</taxon>
        <taxon>Bacillota</taxon>
        <taxon>Clostridia</taxon>
        <taxon>Lachnospirales</taxon>
        <taxon>Lachnospiraceae</taxon>
        <taxon>Roseburia</taxon>
    </lineage>
</organism>
<dbReference type="InterPro" id="IPR006132">
    <property type="entry name" value="Asp/Orn_carbamoyltranf_P-bd"/>
</dbReference>
<reference evidence="9 10" key="1">
    <citation type="submission" date="2009-08" db="EMBL/GenBank/DDBJ databases">
        <authorList>
            <person name="Weinstock G."/>
            <person name="Sodergren E."/>
            <person name="Clifton S."/>
            <person name="Fulton L."/>
            <person name="Fulton B."/>
            <person name="Courtney L."/>
            <person name="Fronick C."/>
            <person name="Harrison M."/>
            <person name="Strong C."/>
            <person name="Farmer C."/>
            <person name="Delahaunty K."/>
            <person name="Markovic C."/>
            <person name="Hall O."/>
            <person name="Minx P."/>
            <person name="Tomlinson C."/>
            <person name="Mitreva M."/>
            <person name="Nelson J."/>
            <person name="Hou S."/>
            <person name="Wollam A."/>
            <person name="Pepin K.H."/>
            <person name="Johnson M."/>
            <person name="Bhonagiri V."/>
            <person name="Nash W.E."/>
            <person name="Warren W."/>
            <person name="Chinwalla A."/>
            <person name="Mardis E.R."/>
            <person name="Wilson R.K."/>
        </authorList>
    </citation>
    <scope>NUCLEOTIDE SEQUENCE [LARGE SCALE GENOMIC DNA]</scope>
    <source>
        <strain evidence="9 10">L1-82</strain>
    </source>
</reference>
<feature type="binding site" evidence="5">
    <location>
        <position position="355"/>
    </location>
    <ligand>
        <name>carbamoyl phosphate</name>
        <dbReference type="ChEBI" id="CHEBI:58228"/>
    </ligand>
</feature>
<evidence type="ECO:0000256" key="6">
    <source>
        <dbReference type="NCBIfam" id="TIGR00658"/>
    </source>
</evidence>
<proteinExistence type="inferred from homology"/>
<feature type="binding site" evidence="5">
    <location>
        <position position="269"/>
    </location>
    <ligand>
        <name>L-ornithine</name>
        <dbReference type="ChEBI" id="CHEBI:46911"/>
    </ligand>
</feature>
<comment type="similarity">
    <text evidence="2 5">Belongs to the aspartate/ornithine carbamoyltransferase superfamily. OTCase family.</text>
</comment>
<gene>
    <name evidence="9" type="primary">argF</name>
    <name evidence="9" type="ORF">ROSINTL182_05209</name>
</gene>
<dbReference type="GO" id="GO:0019240">
    <property type="term" value="P:citrulline biosynthetic process"/>
    <property type="evidence" value="ECO:0007669"/>
    <property type="project" value="TreeGrafter"/>
</dbReference>
<dbReference type="AlphaFoldDB" id="C7G5Q1"/>